<dbReference type="SUPFAM" id="SSF81345">
    <property type="entry name" value="ABC transporter involved in vitamin B12 uptake, BtuC"/>
    <property type="match status" value="1"/>
</dbReference>
<feature type="transmembrane region" description="Helical" evidence="8">
    <location>
        <begin position="275"/>
        <end position="297"/>
    </location>
</feature>
<dbReference type="EMBL" id="CP021404">
    <property type="protein sequence ID" value="ATI40932.1"/>
    <property type="molecule type" value="Genomic_DNA"/>
</dbReference>
<evidence type="ECO:0000313" key="9">
    <source>
        <dbReference type="EMBL" id="ATI40932.1"/>
    </source>
</evidence>
<gene>
    <name evidence="9" type="ORF">CBW24_02230</name>
</gene>
<evidence type="ECO:0000256" key="1">
    <source>
        <dbReference type="ARBA" id="ARBA00004651"/>
    </source>
</evidence>
<keyword evidence="6 8" id="KW-1133">Transmembrane helix</keyword>
<accession>A0A291LW61</accession>
<feature type="transmembrane region" description="Helical" evidence="8">
    <location>
        <begin position="143"/>
        <end position="161"/>
    </location>
</feature>
<feature type="transmembrane region" description="Helical" evidence="8">
    <location>
        <begin position="117"/>
        <end position="137"/>
    </location>
</feature>
<keyword evidence="3" id="KW-0813">Transport</keyword>
<evidence type="ECO:0000256" key="7">
    <source>
        <dbReference type="ARBA" id="ARBA00023136"/>
    </source>
</evidence>
<proteinExistence type="inferred from homology"/>
<organism evidence="9 10">
    <name type="scientific">Pacificitalea manganoxidans</name>
    <dbReference type="NCBI Taxonomy" id="1411902"/>
    <lineage>
        <taxon>Bacteria</taxon>
        <taxon>Pseudomonadati</taxon>
        <taxon>Pseudomonadota</taxon>
        <taxon>Alphaproteobacteria</taxon>
        <taxon>Rhodobacterales</taxon>
        <taxon>Paracoccaceae</taxon>
        <taxon>Pacificitalea</taxon>
    </lineage>
</organism>
<dbReference type="AlphaFoldDB" id="A0A291LW61"/>
<feature type="transmembrane region" description="Helical" evidence="8">
    <location>
        <begin position="84"/>
        <end position="110"/>
    </location>
</feature>
<evidence type="ECO:0000256" key="3">
    <source>
        <dbReference type="ARBA" id="ARBA00022448"/>
    </source>
</evidence>
<comment type="similarity">
    <text evidence="2">Belongs to the binding-protein-dependent transport system permease family. FecCD subfamily.</text>
</comment>
<keyword evidence="5 8" id="KW-0812">Transmembrane</keyword>
<dbReference type="KEGG" id="cmag:CBW24_02230"/>
<dbReference type="GO" id="GO:0033214">
    <property type="term" value="P:siderophore-iron import into cell"/>
    <property type="evidence" value="ECO:0007669"/>
    <property type="project" value="TreeGrafter"/>
</dbReference>
<dbReference type="RefSeq" id="WP_097372539.1">
    <property type="nucleotide sequence ID" value="NZ_CP021404.1"/>
</dbReference>
<evidence type="ECO:0000256" key="8">
    <source>
        <dbReference type="SAM" id="Phobius"/>
    </source>
</evidence>
<keyword evidence="4" id="KW-1003">Cell membrane</keyword>
<dbReference type="Gene3D" id="1.10.3470.10">
    <property type="entry name" value="ABC transporter involved in vitamin B12 uptake, BtuC"/>
    <property type="match status" value="1"/>
</dbReference>
<keyword evidence="7 8" id="KW-0472">Membrane</keyword>
<dbReference type="OrthoDB" id="9796260at2"/>
<dbReference type="PANTHER" id="PTHR30472:SF19">
    <property type="entry name" value="PETROBACTIN IMPORT SYSTEM PERMEASE PROTEIN YCLO"/>
    <property type="match status" value="1"/>
</dbReference>
<reference evidence="9 10" key="1">
    <citation type="submission" date="2017-05" db="EMBL/GenBank/DDBJ databases">
        <title>Comparative genomic and metabolic analysis of manganese-oxidizing mechanisms in Celeribater manganoxidans DY25T: its adaption to the environment of polymetallic nodule.</title>
        <authorList>
            <person name="Wang X."/>
        </authorList>
    </citation>
    <scope>NUCLEOTIDE SEQUENCE [LARGE SCALE GENOMIC DNA]</scope>
    <source>
        <strain evidence="9 10">DY25</strain>
    </source>
</reference>
<dbReference type="Pfam" id="PF01032">
    <property type="entry name" value="FecCD"/>
    <property type="match status" value="1"/>
</dbReference>
<dbReference type="Proteomes" id="UP000219050">
    <property type="component" value="Chromosome"/>
</dbReference>
<evidence type="ECO:0000256" key="6">
    <source>
        <dbReference type="ARBA" id="ARBA00022989"/>
    </source>
</evidence>
<feature type="transmembrane region" description="Helical" evidence="8">
    <location>
        <begin position="309"/>
        <end position="328"/>
    </location>
</feature>
<dbReference type="GO" id="GO:0022857">
    <property type="term" value="F:transmembrane transporter activity"/>
    <property type="evidence" value="ECO:0007669"/>
    <property type="project" value="InterPro"/>
</dbReference>
<evidence type="ECO:0000256" key="4">
    <source>
        <dbReference type="ARBA" id="ARBA00022475"/>
    </source>
</evidence>
<evidence type="ECO:0000313" key="10">
    <source>
        <dbReference type="Proteomes" id="UP000219050"/>
    </source>
</evidence>
<dbReference type="GO" id="GO:0005886">
    <property type="term" value="C:plasma membrane"/>
    <property type="evidence" value="ECO:0007669"/>
    <property type="project" value="UniProtKB-SubCell"/>
</dbReference>
<name>A0A291LW61_9RHOB</name>
<comment type="subcellular location">
    <subcellularLocation>
        <location evidence="1">Cell membrane</location>
        <topology evidence="1">Multi-pass membrane protein</topology>
    </subcellularLocation>
</comment>
<feature type="transmembrane region" description="Helical" evidence="8">
    <location>
        <begin position="192"/>
        <end position="213"/>
    </location>
</feature>
<sequence>MPADAAAALRHVAPPLPLRAVWGIGVVLALACVAFMTLGLSGRIGFILELRAVKLAALLVVGGGIGTATVLFQTVAANRILTPGILGFDALFLFIQTALVMTLGGIGFASLATGAKFLIETGVMMVAAAALFGLLFRSRGSDLSRMLLTGVIIGVLLRSLAGLMQRLMDPSEFAVVQSAMFASFNSVDRTNLAIAAALFAVIVPLAQAMAGRLDVMALGRRNALGLGLDHDRAVLGVLALVAALTACATALVGPISFLGLLAASLAHRLTGTHRHAVLIPAAAMLGAAILVIGQTVFERVLGQQSSLAVIIEFGGGLLFLTLVLKGVLK</sequence>
<keyword evidence="10" id="KW-1185">Reference proteome</keyword>
<feature type="transmembrane region" description="Helical" evidence="8">
    <location>
        <begin position="233"/>
        <end position="263"/>
    </location>
</feature>
<evidence type="ECO:0000256" key="5">
    <source>
        <dbReference type="ARBA" id="ARBA00022692"/>
    </source>
</evidence>
<evidence type="ECO:0000256" key="2">
    <source>
        <dbReference type="ARBA" id="ARBA00007935"/>
    </source>
</evidence>
<dbReference type="InterPro" id="IPR000522">
    <property type="entry name" value="ABC_transptr_permease_BtuC"/>
</dbReference>
<protein>
    <submittedName>
        <fullName evidence="9">Enterobactin ABC transporter permease</fullName>
    </submittedName>
</protein>
<dbReference type="PANTHER" id="PTHR30472">
    <property type="entry name" value="FERRIC ENTEROBACTIN TRANSPORT SYSTEM PERMEASE PROTEIN"/>
    <property type="match status" value="1"/>
</dbReference>
<feature type="transmembrane region" description="Helical" evidence="8">
    <location>
        <begin position="20"/>
        <end position="40"/>
    </location>
</feature>
<dbReference type="InterPro" id="IPR037294">
    <property type="entry name" value="ABC_BtuC-like"/>
</dbReference>
<feature type="transmembrane region" description="Helical" evidence="8">
    <location>
        <begin position="52"/>
        <end position="72"/>
    </location>
</feature>